<feature type="compositionally biased region" description="Polar residues" evidence="1">
    <location>
        <begin position="24"/>
        <end position="40"/>
    </location>
</feature>
<keyword evidence="3" id="KW-1185">Reference proteome</keyword>
<organism evidence="2 3">
    <name type="scientific">Trichoderma longibrachiatum ATCC 18648</name>
    <dbReference type="NCBI Taxonomy" id="983965"/>
    <lineage>
        <taxon>Eukaryota</taxon>
        <taxon>Fungi</taxon>
        <taxon>Dikarya</taxon>
        <taxon>Ascomycota</taxon>
        <taxon>Pezizomycotina</taxon>
        <taxon>Sordariomycetes</taxon>
        <taxon>Hypocreomycetidae</taxon>
        <taxon>Hypocreales</taxon>
        <taxon>Hypocreaceae</taxon>
        <taxon>Trichoderma</taxon>
    </lineage>
</organism>
<gene>
    <name evidence="2" type="ORF">M440DRAFT_1400816</name>
</gene>
<name>A0A2T4C8H3_TRILO</name>
<dbReference type="OrthoDB" id="5336565at2759"/>
<proteinExistence type="predicted"/>
<dbReference type="AlphaFoldDB" id="A0A2T4C8H3"/>
<evidence type="ECO:0000256" key="1">
    <source>
        <dbReference type="SAM" id="MobiDB-lite"/>
    </source>
</evidence>
<feature type="region of interest" description="Disordered" evidence="1">
    <location>
        <begin position="1"/>
        <end position="40"/>
    </location>
</feature>
<feature type="region of interest" description="Disordered" evidence="1">
    <location>
        <begin position="313"/>
        <end position="351"/>
    </location>
</feature>
<reference evidence="2 3" key="1">
    <citation type="submission" date="2016-07" db="EMBL/GenBank/DDBJ databases">
        <title>Multiple horizontal gene transfer events from other fungi enriched the ability of initially mycotrophic Trichoderma (Ascomycota) to feed on dead plant biomass.</title>
        <authorList>
            <consortium name="DOE Joint Genome Institute"/>
            <person name="Aerts A."/>
            <person name="Atanasova L."/>
            <person name="Chenthamara K."/>
            <person name="Zhang J."/>
            <person name="Grujic M."/>
            <person name="Henrissat B."/>
            <person name="Kuo A."/>
            <person name="Salamov A."/>
            <person name="Lipzen A."/>
            <person name="Labutti K."/>
            <person name="Barry K."/>
            <person name="Miao Y."/>
            <person name="Rahimi M.J."/>
            <person name="Shen Q."/>
            <person name="Grigoriev I.V."/>
            <person name="Kubicek C.P."/>
            <person name="Druzhinina I.S."/>
        </authorList>
    </citation>
    <scope>NUCLEOTIDE SEQUENCE [LARGE SCALE GENOMIC DNA]</scope>
    <source>
        <strain evidence="2 3">ATCC 18648</strain>
    </source>
</reference>
<dbReference type="STRING" id="983965.A0A2T4C8H3"/>
<evidence type="ECO:0000313" key="2">
    <source>
        <dbReference type="EMBL" id="PTB77871.1"/>
    </source>
</evidence>
<dbReference type="EMBL" id="KZ679130">
    <property type="protein sequence ID" value="PTB77871.1"/>
    <property type="molecule type" value="Genomic_DNA"/>
</dbReference>
<accession>A0A2T4C8H3</accession>
<protein>
    <submittedName>
        <fullName evidence="2">Uncharacterized protein</fullName>
    </submittedName>
</protein>
<feature type="compositionally biased region" description="Basic residues" evidence="1">
    <location>
        <begin position="10"/>
        <end position="19"/>
    </location>
</feature>
<evidence type="ECO:0000313" key="3">
    <source>
        <dbReference type="Proteomes" id="UP000240760"/>
    </source>
</evidence>
<sequence length="423" mass="46047">MSSSQTSPVTRKKAVRKSRASPYPSKTTKRTSFTSARTKSTGPYDGAFVQHLIDHHIYPYGYLDADGKMQPRPDNMDEIFRELARPRASLSPSRFSNEDFQGFQLADINAVRETHVMSSVIPKLEGGTKDSRSVAGELQFINLEHLTDGTLKPGNPDRYHGARPEQLHREVRSELSHQIVPCTQHDLPVAPNFLLQVKGPTGQPAVAYRQVCYDGALGARGIQSLQSYGEAEKVYDNKVYTLTSMYQDGTLKMYTSHPVPPSTDGGQPGFVTTQIGTWALTGNVETFRQGAGAYRNGRDWAKRKRDEAINKANERASRAAQVGQTSQADNAASQADDRASQAPMSPQDADVEASFASLVSASNTVADGLTSLPIPAAQDLSSFEPDASADELPPGPCQPEALGRSHTVDSPRLLSQEKLTQTV</sequence>
<feature type="region of interest" description="Disordered" evidence="1">
    <location>
        <begin position="377"/>
        <end position="423"/>
    </location>
</feature>
<dbReference type="Proteomes" id="UP000240760">
    <property type="component" value="Unassembled WGS sequence"/>
</dbReference>